<organism evidence="2 3">
    <name type="scientific">Fopius arisanus</name>
    <dbReference type="NCBI Taxonomy" id="64838"/>
    <lineage>
        <taxon>Eukaryota</taxon>
        <taxon>Metazoa</taxon>
        <taxon>Ecdysozoa</taxon>
        <taxon>Arthropoda</taxon>
        <taxon>Hexapoda</taxon>
        <taxon>Insecta</taxon>
        <taxon>Pterygota</taxon>
        <taxon>Neoptera</taxon>
        <taxon>Endopterygota</taxon>
        <taxon>Hymenoptera</taxon>
        <taxon>Apocrita</taxon>
        <taxon>Ichneumonoidea</taxon>
        <taxon>Braconidae</taxon>
        <taxon>Opiinae</taxon>
        <taxon>Fopius</taxon>
    </lineage>
</organism>
<dbReference type="Proteomes" id="UP000694866">
    <property type="component" value="Unplaced"/>
</dbReference>
<feature type="region of interest" description="Disordered" evidence="1">
    <location>
        <begin position="1"/>
        <end position="27"/>
    </location>
</feature>
<keyword evidence="2" id="KW-1185">Reference proteome</keyword>
<evidence type="ECO:0000313" key="2">
    <source>
        <dbReference type="Proteomes" id="UP000694866"/>
    </source>
</evidence>
<name>A0A9R1UBI9_9HYME</name>
<protein>
    <submittedName>
        <fullName evidence="3">Uncharacterized protein isoform X3</fullName>
    </submittedName>
</protein>
<proteinExistence type="predicted"/>
<evidence type="ECO:0000256" key="1">
    <source>
        <dbReference type="SAM" id="MobiDB-lite"/>
    </source>
</evidence>
<feature type="region of interest" description="Disordered" evidence="1">
    <location>
        <begin position="57"/>
        <end position="127"/>
    </location>
</feature>
<accession>A0A9R1UBI9</accession>
<dbReference type="AlphaFoldDB" id="A0A9R1UBI9"/>
<evidence type="ECO:0000313" key="3">
    <source>
        <dbReference type="RefSeq" id="XP_011315509.1"/>
    </source>
</evidence>
<feature type="compositionally biased region" description="Basic and acidic residues" evidence="1">
    <location>
        <begin position="1"/>
        <end position="10"/>
    </location>
</feature>
<feature type="region of interest" description="Disordered" evidence="1">
    <location>
        <begin position="254"/>
        <end position="306"/>
    </location>
</feature>
<feature type="compositionally biased region" description="Basic and acidic residues" evidence="1">
    <location>
        <begin position="281"/>
        <end position="301"/>
    </location>
</feature>
<gene>
    <name evidence="3" type="primary">LOC105274267</name>
</gene>
<reference evidence="3" key="1">
    <citation type="submission" date="2025-08" db="UniProtKB">
        <authorList>
            <consortium name="RefSeq"/>
        </authorList>
    </citation>
    <scope>IDENTIFICATION</scope>
    <source>
        <strain evidence="3">USDA-PBARC FA_bdor</strain>
        <tissue evidence="3">Whole organism</tissue>
    </source>
</reference>
<feature type="compositionally biased region" description="Polar residues" evidence="1">
    <location>
        <begin position="110"/>
        <end position="126"/>
    </location>
</feature>
<dbReference type="OrthoDB" id="6357136at2759"/>
<feature type="compositionally biased region" description="Basic and acidic residues" evidence="1">
    <location>
        <begin position="65"/>
        <end position="104"/>
    </location>
</feature>
<feature type="region of interest" description="Disordered" evidence="1">
    <location>
        <begin position="344"/>
        <end position="436"/>
    </location>
</feature>
<dbReference type="RefSeq" id="XP_011315509.1">
    <property type="nucleotide sequence ID" value="XM_011317207.1"/>
</dbReference>
<feature type="region of interest" description="Disordered" evidence="1">
    <location>
        <begin position="200"/>
        <end position="233"/>
    </location>
</feature>
<feature type="compositionally biased region" description="Basic and acidic residues" evidence="1">
    <location>
        <begin position="362"/>
        <end position="373"/>
    </location>
</feature>
<dbReference type="GeneID" id="105274267"/>
<feature type="compositionally biased region" description="Polar residues" evidence="1">
    <location>
        <begin position="203"/>
        <end position="221"/>
    </location>
</feature>
<sequence length="461" mass="52998">MSPTGTERRSSRSPRSTRSRSADVDRLRKYAERIEERRNTEGAEVARIYATRWLNLPKSPNFYDKSPDSPEITESREKLLLRKSSGSRDDPESSRRSDGWRESMQEDSDITSSNNDIQVSPDSGTLSFRWVPLPRIGDRPHHTNRALHMEFQGARYAASKWITFAKHPSPASSRSSLDRKSSLMKFSSYYDRELRKYPKKQESIVTATTADDSSDQISPSGQPKLEKNEITKGPVITQRLHDLYKFRFDRKRSSSSSRSHHWSKSKSSSDDEDESVTGSKYVDRRRGSQDLEFNQRNDRTTRRNPRFSNLKSSFFRKFNEKLRLSEDLSSGRDKVVKYERKAFSEDYGDTQGSTRRSWPSKLDVDENGGHETESTDTSVNVQVQREREKGRNSGGIVKHSSVDCKSSSKRVEPPARSLSYGAEGRPSTPVPPAEDNLREVTSKFSYLRQKRKSTRYKVYLT</sequence>